<evidence type="ECO:0000313" key="2">
    <source>
        <dbReference type="Proteomes" id="UP000015106"/>
    </source>
</evidence>
<reference evidence="2" key="1">
    <citation type="journal article" date="2013" name="Nature">
        <title>Draft genome of the wheat A-genome progenitor Triticum urartu.</title>
        <authorList>
            <person name="Ling H.Q."/>
            <person name="Zhao S."/>
            <person name="Liu D."/>
            <person name="Wang J."/>
            <person name="Sun H."/>
            <person name="Zhang C."/>
            <person name="Fan H."/>
            <person name="Li D."/>
            <person name="Dong L."/>
            <person name="Tao Y."/>
            <person name="Gao C."/>
            <person name="Wu H."/>
            <person name="Li Y."/>
            <person name="Cui Y."/>
            <person name="Guo X."/>
            <person name="Zheng S."/>
            <person name="Wang B."/>
            <person name="Yu K."/>
            <person name="Liang Q."/>
            <person name="Yang W."/>
            <person name="Lou X."/>
            <person name="Chen J."/>
            <person name="Feng M."/>
            <person name="Jian J."/>
            <person name="Zhang X."/>
            <person name="Luo G."/>
            <person name="Jiang Y."/>
            <person name="Liu J."/>
            <person name="Wang Z."/>
            <person name="Sha Y."/>
            <person name="Zhang B."/>
            <person name="Wu H."/>
            <person name="Tang D."/>
            <person name="Shen Q."/>
            <person name="Xue P."/>
            <person name="Zou S."/>
            <person name="Wang X."/>
            <person name="Liu X."/>
            <person name="Wang F."/>
            <person name="Yang Y."/>
            <person name="An X."/>
            <person name="Dong Z."/>
            <person name="Zhang K."/>
            <person name="Zhang X."/>
            <person name="Luo M.C."/>
            <person name="Dvorak J."/>
            <person name="Tong Y."/>
            <person name="Wang J."/>
            <person name="Yang H."/>
            <person name="Li Z."/>
            <person name="Wang D."/>
            <person name="Zhang A."/>
            <person name="Wang J."/>
        </authorList>
    </citation>
    <scope>NUCLEOTIDE SEQUENCE</scope>
    <source>
        <strain evidence="2">cv. G1812</strain>
    </source>
</reference>
<keyword evidence="2" id="KW-1185">Reference proteome</keyword>
<dbReference type="Gramene" id="TuG1812G0300004899.01.T01">
    <property type="protein sequence ID" value="TuG1812G0300004899.01.T01.cds264833"/>
    <property type="gene ID" value="TuG1812G0300004899.01"/>
</dbReference>
<accession>A0A8R7U238</accession>
<proteinExistence type="predicted"/>
<evidence type="ECO:0000313" key="1">
    <source>
        <dbReference type="EnsemblPlants" id="TuG1812G0300004899.01.T01.cds264833"/>
    </source>
</evidence>
<reference evidence="1" key="2">
    <citation type="submission" date="2018-03" db="EMBL/GenBank/DDBJ databases">
        <title>The Triticum urartu genome reveals the dynamic nature of wheat genome evolution.</title>
        <authorList>
            <person name="Ling H."/>
            <person name="Ma B."/>
            <person name="Shi X."/>
            <person name="Liu H."/>
            <person name="Dong L."/>
            <person name="Sun H."/>
            <person name="Cao Y."/>
            <person name="Gao Q."/>
            <person name="Zheng S."/>
            <person name="Li Y."/>
            <person name="Yu Y."/>
            <person name="Du H."/>
            <person name="Qi M."/>
            <person name="Li Y."/>
            <person name="Yu H."/>
            <person name="Cui Y."/>
            <person name="Wang N."/>
            <person name="Chen C."/>
            <person name="Wu H."/>
            <person name="Zhao Y."/>
            <person name="Zhang J."/>
            <person name="Li Y."/>
            <person name="Zhou W."/>
            <person name="Zhang B."/>
            <person name="Hu W."/>
            <person name="Eijk M."/>
            <person name="Tang J."/>
            <person name="Witsenboer H."/>
            <person name="Zhao S."/>
            <person name="Li Z."/>
            <person name="Zhang A."/>
            <person name="Wang D."/>
            <person name="Liang C."/>
        </authorList>
    </citation>
    <scope>NUCLEOTIDE SEQUENCE [LARGE SCALE GENOMIC DNA]</scope>
    <source>
        <strain evidence="1">cv. G1812</strain>
    </source>
</reference>
<protein>
    <submittedName>
        <fullName evidence="1">Uncharacterized protein</fullName>
    </submittedName>
</protein>
<name>A0A8R7U238_TRIUA</name>
<dbReference type="Proteomes" id="UP000015106">
    <property type="component" value="Chromosome 3"/>
</dbReference>
<dbReference type="EnsemblPlants" id="TuG1812G0300004899.01.T01">
    <property type="protein sequence ID" value="TuG1812G0300004899.01.T01.cds264833"/>
    <property type="gene ID" value="TuG1812G0300004899.01"/>
</dbReference>
<reference evidence="1" key="3">
    <citation type="submission" date="2022-06" db="UniProtKB">
        <authorList>
            <consortium name="EnsemblPlants"/>
        </authorList>
    </citation>
    <scope>IDENTIFICATION</scope>
</reference>
<organism evidence="1 2">
    <name type="scientific">Triticum urartu</name>
    <name type="common">Red wild einkorn</name>
    <name type="synonym">Crithodium urartu</name>
    <dbReference type="NCBI Taxonomy" id="4572"/>
    <lineage>
        <taxon>Eukaryota</taxon>
        <taxon>Viridiplantae</taxon>
        <taxon>Streptophyta</taxon>
        <taxon>Embryophyta</taxon>
        <taxon>Tracheophyta</taxon>
        <taxon>Spermatophyta</taxon>
        <taxon>Magnoliopsida</taxon>
        <taxon>Liliopsida</taxon>
        <taxon>Poales</taxon>
        <taxon>Poaceae</taxon>
        <taxon>BOP clade</taxon>
        <taxon>Pooideae</taxon>
        <taxon>Triticodae</taxon>
        <taxon>Triticeae</taxon>
        <taxon>Triticinae</taxon>
        <taxon>Triticum</taxon>
    </lineage>
</organism>
<sequence length="117" mass="14216">MFFFSKIAFLKNVRTSKFVWNFSKLYSILKYVLKKQKMFVLYKIVHASKFVQDFSKLFFVSNFVLKVQKMFVLQKIIRASKFVLKIQKSFMLHKKFTNSKNVQFPENVWVIQTFRFS</sequence>
<dbReference type="AlphaFoldDB" id="A0A8R7U238"/>